<comment type="caution">
    <text evidence="2">The sequence shown here is derived from an EMBL/GenBank/DDBJ whole genome shotgun (WGS) entry which is preliminary data.</text>
</comment>
<proteinExistence type="predicted"/>
<evidence type="ECO:0000313" key="2">
    <source>
        <dbReference type="EMBL" id="TCX36089.1"/>
    </source>
</evidence>
<evidence type="ECO:0000313" key="3">
    <source>
        <dbReference type="EMBL" id="TCX88889.1"/>
    </source>
</evidence>
<evidence type="ECO:0000256" key="1">
    <source>
        <dbReference type="SAM" id="SignalP"/>
    </source>
</evidence>
<dbReference type="EMBL" id="SDCT01000022">
    <property type="protein sequence ID" value="TCX88889.1"/>
    <property type="molecule type" value="Genomic_DNA"/>
</dbReference>
<organism evidence="2">
    <name type="scientific">Klebsiella pneumoniae</name>
    <dbReference type="NCBI Taxonomy" id="573"/>
    <lineage>
        <taxon>Bacteria</taxon>
        <taxon>Pseudomonadati</taxon>
        <taxon>Pseudomonadota</taxon>
        <taxon>Gammaproteobacteria</taxon>
        <taxon>Enterobacterales</taxon>
        <taxon>Enterobacteriaceae</taxon>
        <taxon>Klebsiella/Raoultella group</taxon>
        <taxon>Klebsiella</taxon>
        <taxon>Klebsiella pneumoniae complex</taxon>
    </lineage>
</organism>
<gene>
    <name evidence="2" type="ORF">ETE75_21540</name>
    <name evidence="3" type="ORF">ETF13_15670</name>
</gene>
<keyword evidence="1" id="KW-0732">Signal</keyword>
<sequence length="62" mass="6506">MKSPSCRMGFLRFCRSASVPACPPGGAALAGATDPTRGYVPVAGQGAQHRLRENPSYITVDK</sequence>
<accession>A0A483IZT6</accession>
<dbReference type="AlphaFoldDB" id="A0A483IZT6"/>
<protein>
    <submittedName>
        <fullName evidence="2">Uncharacterized protein</fullName>
    </submittedName>
</protein>
<name>A0A483IZT6_KLEPN</name>
<dbReference type="EMBL" id="SDCJ01000018">
    <property type="protein sequence ID" value="TCX36089.1"/>
    <property type="molecule type" value="Genomic_DNA"/>
</dbReference>
<reference evidence="2" key="1">
    <citation type="submission" date="2019-01" db="EMBL/GenBank/DDBJ databases">
        <authorList>
            <person name="Lista F."/>
            <person name="Anselmo A."/>
        </authorList>
    </citation>
    <scope>NUCLEOTIDE SEQUENCE</scope>
    <source>
        <strain evidence="2">13S</strain>
        <strain evidence="3">3S</strain>
    </source>
</reference>
<feature type="signal peptide" evidence="1">
    <location>
        <begin position="1"/>
        <end position="21"/>
    </location>
</feature>
<feature type="chain" id="PRO_5036115624" evidence="1">
    <location>
        <begin position="22"/>
        <end position="62"/>
    </location>
</feature>